<feature type="coiled-coil region" evidence="1">
    <location>
        <begin position="7"/>
        <end position="41"/>
    </location>
</feature>
<dbReference type="Pfam" id="PF16888">
    <property type="entry name" value="YwqH-like"/>
    <property type="match status" value="1"/>
</dbReference>
<protein>
    <submittedName>
        <fullName evidence="2">DUF5082 family protein</fullName>
    </submittedName>
</protein>
<evidence type="ECO:0000313" key="3">
    <source>
        <dbReference type="Proteomes" id="UP001221597"/>
    </source>
</evidence>
<dbReference type="RefSeq" id="WP_283075952.1">
    <property type="nucleotide sequence ID" value="NZ_CP121671.1"/>
</dbReference>
<keyword evidence="1" id="KW-0175">Coiled coil</keyword>
<organism evidence="2 3">
    <name type="scientific">Halobacillus naozhouensis</name>
    <dbReference type="NCBI Taxonomy" id="554880"/>
    <lineage>
        <taxon>Bacteria</taxon>
        <taxon>Bacillati</taxon>
        <taxon>Bacillota</taxon>
        <taxon>Bacilli</taxon>
        <taxon>Bacillales</taxon>
        <taxon>Bacillaceae</taxon>
        <taxon>Halobacillus</taxon>
    </lineage>
</organism>
<reference evidence="2 3" key="1">
    <citation type="submission" date="2023-04" db="EMBL/GenBank/DDBJ databases">
        <title>Genome sequence of Halobacillus naozhouensis KACC 21980.</title>
        <authorList>
            <person name="Kim S."/>
            <person name="Heo J."/>
            <person name="Kwon S.-W."/>
        </authorList>
    </citation>
    <scope>NUCLEOTIDE SEQUENCE [LARGE SCALE GENOMIC DNA]</scope>
    <source>
        <strain evidence="2 3">KCTC 13234</strain>
    </source>
</reference>
<keyword evidence="3" id="KW-1185">Reference proteome</keyword>
<evidence type="ECO:0000256" key="1">
    <source>
        <dbReference type="SAM" id="Coils"/>
    </source>
</evidence>
<dbReference type="EMBL" id="CP121671">
    <property type="protein sequence ID" value="WFT73947.1"/>
    <property type="molecule type" value="Genomic_DNA"/>
</dbReference>
<evidence type="ECO:0000313" key="2">
    <source>
        <dbReference type="EMBL" id="WFT73947.1"/>
    </source>
</evidence>
<gene>
    <name evidence="2" type="ORF">P9989_16455</name>
</gene>
<proteinExistence type="predicted"/>
<accession>A0ABY8IX79</accession>
<dbReference type="Proteomes" id="UP001221597">
    <property type="component" value="Chromosome"/>
</dbReference>
<dbReference type="InterPro" id="IPR031681">
    <property type="entry name" value="YwqH-like"/>
</dbReference>
<sequence>MDNEIIVSNLYNDISALRNQLNNNQEKIQRLRLAKTEIANEQGILSAQGRLLSEPDLSPSLWAGKHASEFLNIRENIEQSYINMTTQQVEAILEEIEGEIARLESANHGISGSINSKSDHITQLKTT</sequence>
<name>A0ABY8IX79_9BACI</name>